<evidence type="ECO:0000259" key="1">
    <source>
        <dbReference type="PROSITE" id="PS50994"/>
    </source>
</evidence>
<protein>
    <submittedName>
        <fullName evidence="2">Reverse transcriptase domain-containing protein</fullName>
    </submittedName>
</protein>
<dbReference type="GO" id="GO:0015074">
    <property type="term" value="P:DNA integration"/>
    <property type="evidence" value="ECO:0007669"/>
    <property type="project" value="InterPro"/>
</dbReference>
<accession>A0A699UKN1</accession>
<dbReference type="Gene3D" id="3.30.420.10">
    <property type="entry name" value="Ribonuclease H-like superfamily/Ribonuclease H"/>
    <property type="match status" value="1"/>
</dbReference>
<dbReference type="PANTHER" id="PTHR45835">
    <property type="entry name" value="YALI0A06105P"/>
    <property type="match status" value="1"/>
</dbReference>
<dbReference type="GO" id="GO:0003676">
    <property type="term" value="F:nucleic acid binding"/>
    <property type="evidence" value="ECO:0007669"/>
    <property type="project" value="InterPro"/>
</dbReference>
<keyword evidence="2" id="KW-0695">RNA-directed DNA polymerase</keyword>
<organism evidence="2">
    <name type="scientific">Tanacetum cinerariifolium</name>
    <name type="common">Dalmatian daisy</name>
    <name type="synonym">Chrysanthemum cinerariifolium</name>
    <dbReference type="NCBI Taxonomy" id="118510"/>
    <lineage>
        <taxon>Eukaryota</taxon>
        <taxon>Viridiplantae</taxon>
        <taxon>Streptophyta</taxon>
        <taxon>Embryophyta</taxon>
        <taxon>Tracheophyta</taxon>
        <taxon>Spermatophyta</taxon>
        <taxon>Magnoliopsida</taxon>
        <taxon>eudicotyledons</taxon>
        <taxon>Gunneridae</taxon>
        <taxon>Pentapetalae</taxon>
        <taxon>asterids</taxon>
        <taxon>campanulids</taxon>
        <taxon>Asterales</taxon>
        <taxon>Asteraceae</taxon>
        <taxon>Asteroideae</taxon>
        <taxon>Anthemideae</taxon>
        <taxon>Anthemidinae</taxon>
        <taxon>Tanacetum</taxon>
    </lineage>
</organism>
<keyword evidence="2" id="KW-0548">Nucleotidyltransferase</keyword>
<dbReference type="PANTHER" id="PTHR45835:SF99">
    <property type="entry name" value="CHROMO DOMAIN-CONTAINING PROTEIN-RELATED"/>
    <property type="match status" value="1"/>
</dbReference>
<dbReference type="EMBL" id="BKCJ011332601">
    <property type="protein sequence ID" value="GFD21828.1"/>
    <property type="molecule type" value="Genomic_DNA"/>
</dbReference>
<feature type="domain" description="Integrase catalytic" evidence="1">
    <location>
        <begin position="1"/>
        <end position="116"/>
    </location>
</feature>
<dbReference type="AlphaFoldDB" id="A0A699UKN1"/>
<reference evidence="2" key="1">
    <citation type="journal article" date="2019" name="Sci. Rep.">
        <title>Draft genome of Tanacetum cinerariifolium, the natural source of mosquito coil.</title>
        <authorList>
            <person name="Yamashiro T."/>
            <person name="Shiraishi A."/>
            <person name="Satake H."/>
            <person name="Nakayama K."/>
        </authorList>
    </citation>
    <scope>NUCLEOTIDE SEQUENCE</scope>
</reference>
<dbReference type="PROSITE" id="PS50994">
    <property type="entry name" value="INTEGRASE"/>
    <property type="match status" value="1"/>
</dbReference>
<name>A0A699UKN1_TANCI</name>
<dbReference type="InterPro" id="IPR036397">
    <property type="entry name" value="RNaseH_sf"/>
</dbReference>
<comment type="caution">
    <text evidence="2">The sequence shown here is derived from an EMBL/GenBank/DDBJ whole genome shotgun (WGS) entry which is preliminary data.</text>
</comment>
<proteinExistence type="predicted"/>
<feature type="non-terminal residue" evidence="2">
    <location>
        <position position="1"/>
    </location>
</feature>
<keyword evidence="2" id="KW-0808">Transferase</keyword>
<dbReference type="InterPro" id="IPR012337">
    <property type="entry name" value="RNaseH-like_sf"/>
</dbReference>
<sequence>DYSTERLARIYIDEIVTRHGVPVSIISDKDGRFTSRCWQTVQKALGTRLDMSTTYHPQMNGQSECTIQTLEDMLRACVIDVGGSWDVHLSLAKFSYNNNYHSSIRCALFEALYGRKCRSHVLWAEIEESSLIGPELVQETTNKVVLIKEKLKATRDRQKSYANNSRKSLEFEVGDRVMLKVSPWKGVIHFGK</sequence>
<evidence type="ECO:0000313" key="2">
    <source>
        <dbReference type="EMBL" id="GFD21828.1"/>
    </source>
</evidence>
<gene>
    <name evidence="2" type="ORF">Tci_893797</name>
</gene>
<dbReference type="GO" id="GO:0003964">
    <property type="term" value="F:RNA-directed DNA polymerase activity"/>
    <property type="evidence" value="ECO:0007669"/>
    <property type="project" value="UniProtKB-KW"/>
</dbReference>
<dbReference type="SUPFAM" id="SSF53098">
    <property type="entry name" value="Ribonuclease H-like"/>
    <property type="match status" value="1"/>
</dbReference>
<feature type="non-terminal residue" evidence="2">
    <location>
        <position position="192"/>
    </location>
</feature>
<dbReference type="InterPro" id="IPR001584">
    <property type="entry name" value="Integrase_cat-core"/>
</dbReference>